<evidence type="ECO:0000256" key="10">
    <source>
        <dbReference type="PIRSR" id="PIRSR641708-2"/>
    </source>
</evidence>
<dbReference type="SUPFAM" id="SSF55120">
    <property type="entry name" value="Pseudouridine synthase"/>
    <property type="match status" value="1"/>
</dbReference>
<feature type="binding site" evidence="10">
    <location>
        <position position="186"/>
    </location>
    <ligand>
        <name>substrate</name>
    </ligand>
</feature>
<dbReference type="GO" id="GO:0006397">
    <property type="term" value="P:mRNA processing"/>
    <property type="evidence" value="ECO:0007669"/>
    <property type="project" value="UniProtKB-KW"/>
</dbReference>
<dbReference type="FunFam" id="3.30.70.660:FF:000002">
    <property type="entry name" value="tRNA pseudouridine synthase"/>
    <property type="match status" value="1"/>
</dbReference>
<evidence type="ECO:0000256" key="8">
    <source>
        <dbReference type="ARBA" id="ARBA00036943"/>
    </source>
</evidence>
<dbReference type="Proteomes" id="UP001057455">
    <property type="component" value="Unassembled WGS sequence"/>
</dbReference>
<keyword evidence="4" id="KW-0507">mRNA processing</keyword>
<dbReference type="PANTHER" id="PTHR11142:SF4">
    <property type="entry name" value="PSEUDOURIDYLATE SYNTHASE 1 HOMOLOG"/>
    <property type="match status" value="1"/>
</dbReference>
<evidence type="ECO:0000256" key="5">
    <source>
        <dbReference type="ARBA" id="ARBA00022694"/>
    </source>
</evidence>
<comment type="catalytic activity">
    <reaction evidence="1">
        <text>a uridine in mRNA = a pseudouridine in mRNA</text>
        <dbReference type="Rhea" id="RHEA:56644"/>
        <dbReference type="Rhea" id="RHEA-COMP:14658"/>
        <dbReference type="Rhea" id="RHEA-COMP:14659"/>
        <dbReference type="ChEBI" id="CHEBI:65314"/>
        <dbReference type="ChEBI" id="CHEBI:65315"/>
    </reaction>
</comment>
<reference evidence="13" key="1">
    <citation type="submission" date="2019-12" db="EMBL/GenBank/DDBJ databases">
        <title>Genome sequence of Babesia ovis.</title>
        <authorList>
            <person name="Yamagishi J."/>
            <person name="Sevinc F."/>
            <person name="Xuan X."/>
        </authorList>
    </citation>
    <scope>NUCLEOTIDE SEQUENCE</scope>
    <source>
        <strain evidence="13">Selcuk</strain>
    </source>
</reference>
<dbReference type="OrthoDB" id="10256309at2759"/>
<evidence type="ECO:0000256" key="9">
    <source>
        <dbReference type="PIRSR" id="PIRSR641708-1"/>
    </source>
</evidence>
<dbReference type="GO" id="GO:0009982">
    <property type="term" value="F:pseudouridine synthase activity"/>
    <property type="evidence" value="ECO:0007669"/>
    <property type="project" value="InterPro"/>
</dbReference>
<keyword evidence="7" id="KW-0539">Nucleus</keyword>
<evidence type="ECO:0000256" key="2">
    <source>
        <dbReference type="ARBA" id="ARBA00004123"/>
    </source>
</evidence>
<dbReference type="CDD" id="cd02568">
    <property type="entry name" value="PseudoU_synth_PUS1_PUS2"/>
    <property type="match status" value="1"/>
</dbReference>
<evidence type="ECO:0000256" key="6">
    <source>
        <dbReference type="ARBA" id="ARBA00023235"/>
    </source>
</evidence>
<dbReference type="AlphaFoldDB" id="A0A9W5TCW2"/>
<evidence type="ECO:0000313" key="13">
    <source>
        <dbReference type="EMBL" id="GFE54378.1"/>
    </source>
</evidence>
<evidence type="ECO:0000256" key="11">
    <source>
        <dbReference type="SAM" id="MobiDB-lite"/>
    </source>
</evidence>
<keyword evidence="6" id="KW-0413">Isomerase</keyword>
<evidence type="ECO:0000259" key="12">
    <source>
        <dbReference type="Pfam" id="PF01416"/>
    </source>
</evidence>
<dbReference type="FunFam" id="3.30.70.580:FF:000002">
    <property type="entry name" value="tRNA pseudouridine synthase"/>
    <property type="match status" value="1"/>
</dbReference>
<protein>
    <submittedName>
        <fullName evidence="13">tRNA pseudouridine</fullName>
    </submittedName>
</protein>
<feature type="region of interest" description="Disordered" evidence="11">
    <location>
        <begin position="1"/>
        <end position="47"/>
    </location>
</feature>
<dbReference type="InterPro" id="IPR020095">
    <property type="entry name" value="PsdUridine_synth_TruA_C"/>
</dbReference>
<dbReference type="GO" id="GO:1990481">
    <property type="term" value="P:mRNA pseudouridine synthesis"/>
    <property type="evidence" value="ECO:0007669"/>
    <property type="project" value="TreeGrafter"/>
</dbReference>
<comment type="similarity">
    <text evidence="3">Belongs to the tRNA pseudouridine synthase TruA family.</text>
</comment>
<dbReference type="EMBL" id="BLIY01000015">
    <property type="protein sequence ID" value="GFE54378.1"/>
    <property type="molecule type" value="Genomic_DNA"/>
</dbReference>
<sequence length="442" mass="49757">MVEAKRSSVDTDTSTPASKHAKHTEDTCSVSPRNLVHEEPKDYGTSEPVIHVPKTKYAIAFGYLGTNYHGFQIQSGSDDANVDTVEARVLDALLAAGAIHEKHKKNLGKLQLSKASRTDKGVHAACTFIGGRFELLHLATDEPTVSREESLVAKLNTLLPQDIHCFQVLRVTRGFCARSMCSKRKYEYVLPLSLLRQRYVMDTPFKRDTFAKISDQMNGYLESREHVSCTRSSTGNDHEGFTEACDFDKDLFKSILVAYCGTHDFKNFTQRQKVAEQTTQRFIHEIQVEERSMSGIDAVSVVITGQSFLYNQIRKMLGLAYAVYIGIAPRCAISFALSKWHTVQTPLAPAEGLFLHHPYFDAYNRKCSPPQTPFIEYDDIKSSVEQFKQAHIYPEIASTFQGDVWSTWLSKLLRNPFYLENSEFKVIGEAPAAGRVTLHEPV</sequence>
<dbReference type="InterPro" id="IPR001406">
    <property type="entry name" value="PsdUridine_synth_TruA"/>
</dbReference>
<dbReference type="GO" id="GO:0003723">
    <property type="term" value="F:RNA binding"/>
    <property type="evidence" value="ECO:0007669"/>
    <property type="project" value="InterPro"/>
</dbReference>
<dbReference type="Gene3D" id="3.30.70.660">
    <property type="entry name" value="Pseudouridine synthase I, catalytic domain, C-terminal subdomain"/>
    <property type="match status" value="1"/>
</dbReference>
<feature type="active site" description="Nucleophile" evidence="9">
    <location>
        <position position="119"/>
    </location>
</feature>
<comment type="caution">
    <text evidence="13">The sequence shown here is derived from an EMBL/GenBank/DDBJ whole genome shotgun (WGS) entry which is preliminary data.</text>
</comment>
<evidence type="ECO:0000313" key="14">
    <source>
        <dbReference type="Proteomes" id="UP001057455"/>
    </source>
</evidence>
<keyword evidence="5" id="KW-0819">tRNA processing</keyword>
<dbReference type="GO" id="GO:0005634">
    <property type="term" value="C:nucleus"/>
    <property type="evidence" value="ECO:0007669"/>
    <property type="project" value="UniProtKB-SubCell"/>
</dbReference>
<dbReference type="InterPro" id="IPR020097">
    <property type="entry name" value="PsdUridine_synth_TruA_a/b_dom"/>
</dbReference>
<evidence type="ECO:0000256" key="4">
    <source>
        <dbReference type="ARBA" id="ARBA00022664"/>
    </source>
</evidence>
<organism evidence="13 14">
    <name type="scientific">Babesia ovis</name>
    <dbReference type="NCBI Taxonomy" id="5869"/>
    <lineage>
        <taxon>Eukaryota</taxon>
        <taxon>Sar</taxon>
        <taxon>Alveolata</taxon>
        <taxon>Apicomplexa</taxon>
        <taxon>Aconoidasida</taxon>
        <taxon>Piroplasmida</taxon>
        <taxon>Babesiidae</taxon>
        <taxon>Babesia</taxon>
    </lineage>
</organism>
<dbReference type="PANTHER" id="PTHR11142">
    <property type="entry name" value="PSEUDOURIDYLATE SYNTHASE"/>
    <property type="match status" value="1"/>
</dbReference>
<dbReference type="Gene3D" id="3.30.70.580">
    <property type="entry name" value="Pseudouridine synthase I, catalytic domain, N-terminal subdomain"/>
    <property type="match status" value="1"/>
</dbReference>
<evidence type="ECO:0000256" key="3">
    <source>
        <dbReference type="ARBA" id="ARBA00009375"/>
    </source>
</evidence>
<dbReference type="Pfam" id="PF01416">
    <property type="entry name" value="PseudoU_synth_1"/>
    <property type="match status" value="1"/>
</dbReference>
<feature type="compositionally biased region" description="Basic and acidic residues" evidence="11">
    <location>
        <begin position="35"/>
        <end position="44"/>
    </location>
</feature>
<proteinExistence type="inferred from homology"/>
<accession>A0A9W5TCW2</accession>
<dbReference type="InterPro" id="IPR020094">
    <property type="entry name" value="TruA/RsuA/RluB/E/F_N"/>
</dbReference>
<dbReference type="GO" id="GO:0031119">
    <property type="term" value="P:tRNA pseudouridine synthesis"/>
    <property type="evidence" value="ECO:0007669"/>
    <property type="project" value="InterPro"/>
</dbReference>
<evidence type="ECO:0000256" key="1">
    <source>
        <dbReference type="ARBA" id="ARBA00001166"/>
    </source>
</evidence>
<comment type="subcellular location">
    <subcellularLocation>
        <location evidence="2">Nucleus</location>
    </subcellularLocation>
</comment>
<keyword evidence="14" id="KW-1185">Reference proteome</keyword>
<comment type="catalytic activity">
    <reaction evidence="8">
        <text>a uridine in tRNA = a pseudouridine in tRNA</text>
        <dbReference type="Rhea" id="RHEA:54572"/>
        <dbReference type="Rhea" id="RHEA-COMP:13339"/>
        <dbReference type="Rhea" id="RHEA-COMP:13934"/>
        <dbReference type="ChEBI" id="CHEBI:65314"/>
        <dbReference type="ChEBI" id="CHEBI:65315"/>
    </reaction>
</comment>
<feature type="domain" description="Pseudouridine synthase I TruA alpha/beta" evidence="12">
    <location>
        <begin position="257"/>
        <end position="361"/>
    </location>
</feature>
<dbReference type="InterPro" id="IPR041708">
    <property type="entry name" value="PUS1/PUS2-like"/>
</dbReference>
<name>A0A9W5TCW2_BABOV</name>
<evidence type="ECO:0000256" key="7">
    <source>
        <dbReference type="ARBA" id="ARBA00023242"/>
    </source>
</evidence>
<gene>
    <name evidence="13" type="ORF">BaOVIS_017820</name>
</gene>
<dbReference type="InterPro" id="IPR020103">
    <property type="entry name" value="PsdUridine_synth_cat_dom_sf"/>
</dbReference>